<feature type="signal peptide" evidence="1">
    <location>
        <begin position="1"/>
        <end position="22"/>
    </location>
</feature>
<dbReference type="Gene3D" id="2.40.160.60">
    <property type="entry name" value="Outer membrane protein transport protein (OMPP1/FadL/TodX)"/>
    <property type="match status" value="1"/>
</dbReference>
<protein>
    <recommendedName>
        <fullName evidence="2">DUF5723 domain-containing protein</fullName>
    </recommendedName>
</protein>
<dbReference type="AlphaFoldDB" id="A0A243WI27"/>
<dbReference type="InterPro" id="IPR043781">
    <property type="entry name" value="DUF5723"/>
</dbReference>
<dbReference type="EMBL" id="MTSE01000002">
    <property type="protein sequence ID" value="OUJ75491.1"/>
    <property type="molecule type" value="Genomic_DNA"/>
</dbReference>
<evidence type="ECO:0000313" key="4">
    <source>
        <dbReference type="Proteomes" id="UP000194873"/>
    </source>
</evidence>
<dbReference type="RefSeq" id="WP_086593034.1">
    <property type="nucleotide sequence ID" value="NZ_MTSE01000002.1"/>
</dbReference>
<sequence>MKKQLTLFLAALGLALPTCLYAQNELGNFSATGRGGVINTFATDYQVIGVNPANLGRGGGARVAFTIGEVSGAANSQSLTRQQLKNFVYNRDQSLTLADKQGLARSFTSDNALNVNAGATAFGLSVQLPVIGGIAVSSRQRVVGHVELNRDAAELLFLGEDAPIYANYDPNSGKVPLISEVLAGSAVQASFLNEYNIAWGKKLLDLPAFQLSAGVGYRYVQGFGVMDIRIQPGDLKAYSSLSPVFNIDYSSISAGNPDFNAQVDGGLEKTGKGHGFDLGVAAEIGKMIRVGLSVTDIGHMTWEGNLLSANDQKLKKLNSTGVGTYNFFKEASEILASGTDSLFQYQAGQARRANLPTKLRAGFGVRISEFLETGLDVTLPLNSVAGNYVSPYVGAGIDYSPKRWLRLSSGLAGGAGSRLSVPFGITFVSKVYEAGFSTRDVPGLLTAKNPYLSAAVGVLRFKFGKAD</sequence>
<organism evidence="3 4">
    <name type="scientific">Hymenobacter crusticola</name>
    <dbReference type="NCBI Taxonomy" id="1770526"/>
    <lineage>
        <taxon>Bacteria</taxon>
        <taxon>Pseudomonadati</taxon>
        <taxon>Bacteroidota</taxon>
        <taxon>Cytophagia</taxon>
        <taxon>Cytophagales</taxon>
        <taxon>Hymenobacteraceae</taxon>
        <taxon>Hymenobacter</taxon>
    </lineage>
</organism>
<evidence type="ECO:0000313" key="3">
    <source>
        <dbReference type="EMBL" id="OUJ75491.1"/>
    </source>
</evidence>
<accession>A0A243WI27</accession>
<dbReference type="OrthoDB" id="9808610at2"/>
<name>A0A243WI27_9BACT</name>
<feature type="chain" id="PRO_5012512440" description="DUF5723 domain-containing protein" evidence="1">
    <location>
        <begin position="23"/>
        <end position="467"/>
    </location>
</feature>
<evidence type="ECO:0000259" key="2">
    <source>
        <dbReference type="Pfam" id="PF18990"/>
    </source>
</evidence>
<keyword evidence="1" id="KW-0732">Signal</keyword>
<gene>
    <name evidence="3" type="ORF">BXP70_05625</name>
</gene>
<dbReference type="Proteomes" id="UP000194873">
    <property type="component" value="Unassembled WGS sequence"/>
</dbReference>
<feature type="domain" description="DUF5723" evidence="2">
    <location>
        <begin position="67"/>
        <end position="411"/>
    </location>
</feature>
<proteinExistence type="predicted"/>
<dbReference type="Pfam" id="PF18990">
    <property type="entry name" value="DUF5723"/>
    <property type="match status" value="1"/>
</dbReference>
<reference evidence="3 4" key="1">
    <citation type="submission" date="2017-01" db="EMBL/GenBank/DDBJ databases">
        <title>A new Hymenobacter.</title>
        <authorList>
            <person name="Liang Y."/>
            <person name="Feng F."/>
        </authorList>
    </citation>
    <scope>NUCLEOTIDE SEQUENCE [LARGE SCALE GENOMIC DNA]</scope>
    <source>
        <strain evidence="3">MIMBbqt21</strain>
    </source>
</reference>
<comment type="caution">
    <text evidence="3">The sequence shown here is derived from an EMBL/GenBank/DDBJ whole genome shotgun (WGS) entry which is preliminary data.</text>
</comment>
<evidence type="ECO:0000256" key="1">
    <source>
        <dbReference type="SAM" id="SignalP"/>
    </source>
</evidence>
<keyword evidence="4" id="KW-1185">Reference proteome</keyword>